<protein>
    <submittedName>
        <fullName evidence="3">DUF3422 domain-containing protein</fullName>
    </submittedName>
</protein>
<feature type="transmembrane region" description="Helical" evidence="2">
    <location>
        <begin position="401"/>
        <end position="420"/>
    </location>
</feature>
<organism evidence="3 4">
    <name type="scientific">Alkalicaulis satelles</name>
    <dbReference type="NCBI Taxonomy" id="2609175"/>
    <lineage>
        <taxon>Bacteria</taxon>
        <taxon>Pseudomonadati</taxon>
        <taxon>Pseudomonadota</taxon>
        <taxon>Alphaproteobacteria</taxon>
        <taxon>Maricaulales</taxon>
        <taxon>Maricaulaceae</taxon>
        <taxon>Alkalicaulis</taxon>
    </lineage>
</organism>
<reference evidence="3 4" key="1">
    <citation type="submission" date="2019-09" db="EMBL/GenBank/DDBJ databases">
        <authorList>
            <person name="Kevbrin V."/>
            <person name="Grouzdev D.S."/>
        </authorList>
    </citation>
    <scope>NUCLEOTIDE SEQUENCE [LARGE SCALE GENOMIC DNA]</scope>
    <source>
        <strain evidence="3 4">G-192</strain>
    </source>
</reference>
<evidence type="ECO:0000313" key="3">
    <source>
        <dbReference type="EMBL" id="KAA5804048.1"/>
    </source>
</evidence>
<keyword evidence="2" id="KW-1133">Transmembrane helix</keyword>
<dbReference type="AlphaFoldDB" id="A0A5M6ZLF0"/>
<name>A0A5M6ZLF0_9PROT</name>
<dbReference type="Proteomes" id="UP000325122">
    <property type="component" value="Unassembled WGS sequence"/>
</dbReference>
<accession>A0A5M6ZLF0</accession>
<evidence type="ECO:0000256" key="1">
    <source>
        <dbReference type="SAM" id="MobiDB-lite"/>
    </source>
</evidence>
<keyword evidence="2" id="KW-0472">Membrane</keyword>
<sequence>MPSLTLPASHPHRTALSEEVHARPPQPLTGPLSASYLVLYTGPEDRDADRAAIADLAKRFSAAAPSPDATHYSAHLGPVRVIWERHTEFTRYTFIRQNGDERAPFDNPPIAEAPSDWLESLPGEIIYAAHVLMVNAAGDGPAIDETARALFGDAELVGARIGAGHSVVLTSFRSHGDGFNRFLIRNASLNPIQAGRLMRNLLEMDTYRMMALLGLPPARQMGRTLTERERELAEITHEMADGVHSDESGLLDRITRLQADIERRHSQHRFRFTASEAYYGIVQARIDELREQRLERLQTFAEFVERRLAPAMNTVKAVSERLGSMSERLSRVTQLLSTRVALTQEQQSRKLLAAMARRAKLQLRLQRTVEGLSIAAISYYVVGLFAYLAKGGEDLGLPYNATLVTAAAIPIVVFMLAYGLRRVRAGLNRTGD</sequence>
<dbReference type="EMBL" id="VWOJ01000002">
    <property type="protein sequence ID" value="KAA5804048.1"/>
    <property type="molecule type" value="Genomic_DNA"/>
</dbReference>
<comment type="caution">
    <text evidence="3">The sequence shown here is derived from an EMBL/GenBank/DDBJ whole genome shotgun (WGS) entry which is preliminary data.</text>
</comment>
<dbReference type="RefSeq" id="WP_150023315.1">
    <property type="nucleotide sequence ID" value="NZ_VWOJ01000002.1"/>
</dbReference>
<feature type="transmembrane region" description="Helical" evidence="2">
    <location>
        <begin position="368"/>
        <end position="389"/>
    </location>
</feature>
<proteinExistence type="predicted"/>
<dbReference type="Pfam" id="PF11902">
    <property type="entry name" value="DUF3422"/>
    <property type="match status" value="1"/>
</dbReference>
<gene>
    <name evidence="3" type="ORF">F1654_09735</name>
</gene>
<dbReference type="InterPro" id="IPR021830">
    <property type="entry name" value="DUF3422"/>
</dbReference>
<keyword evidence="4" id="KW-1185">Reference proteome</keyword>
<feature type="region of interest" description="Disordered" evidence="1">
    <location>
        <begin position="1"/>
        <end position="28"/>
    </location>
</feature>
<evidence type="ECO:0000313" key="4">
    <source>
        <dbReference type="Proteomes" id="UP000325122"/>
    </source>
</evidence>
<keyword evidence="2" id="KW-0812">Transmembrane</keyword>
<evidence type="ECO:0000256" key="2">
    <source>
        <dbReference type="SAM" id="Phobius"/>
    </source>
</evidence>